<dbReference type="OrthoDB" id="6513151at2759"/>
<organism evidence="13 14">
    <name type="scientific">Pichia sorbitophila (strain ATCC MYA-4447 / BCRC 22081 / CBS 7064 / NBRC 10061 / NRRL Y-12695)</name>
    <name type="common">Hybrid yeast</name>
    <dbReference type="NCBI Taxonomy" id="559304"/>
    <lineage>
        <taxon>Eukaryota</taxon>
        <taxon>Fungi</taxon>
        <taxon>Dikarya</taxon>
        <taxon>Ascomycota</taxon>
        <taxon>Saccharomycotina</taxon>
        <taxon>Pichiomycetes</taxon>
        <taxon>Debaryomycetaceae</taxon>
        <taxon>Millerozyma</taxon>
    </lineage>
</organism>
<evidence type="ECO:0000259" key="11">
    <source>
        <dbReference type="PROSITE" id="PS50011"/>
    </source>
</evidence>
<comment type="catalytic activity">
    <reaction evidence="8">
        <text>L-seryl-[protein] + ATP = O-phospho-L-seryl-[protein] + ADP + H(+)</text>
        <dbReference type="Rhea" id="RHEA:17989"/>
        <dbReference type="Rhea" id="RHEA-COMP:9863"/>
        <dbReference type="Rhea" id="RHEA-COMP:11604"/>
        <dbReference type="ChEBI" id="CHEBI:15378"/>
        <dbReference type="ChEBI" id="CHEBI:29999"/>
        <dbReference type="ChEBI" id="CHEBI:30616"/>
        <dbReference type="ChEBI" id="CHEBI:83421"/>
        <dbReference type="ChEBI" id="CHEBI:456216"/>
        <dbReference type="EC" id="2.7.11.1"/>
    </reaction>
</comment>
<dbReference type="OMA" id="EVCTEEY"/>
<dbReference type="InterPro" id="IPR017441">
    <property type="entry name" value="Protein_kinase_ATP_BS"/>
</dbReference>
<dbReference type="AlphaFoldDB" id="G8YI00"/>
<dbReference type="InterPro" id="IPR011009">
    <property type="entry name" value="Kinase-like_dom_sf"/>
</dbReference>
<dbReference type="Proteomes" id="UP000005222">
    <property type="component" value="Chromosome H"/>
</dbReference>
<evidence type="ECO:0000256" key="5">
    <source>
        <dbReference type="ARBA" id="ARBA00022777"/>
    </source>
</evidence>
<evidence type="ECO:0000313" key="14">
    <source>
        <dbReference type="Proteomes" id="UP000005222"/>
    </source>
</evidence>
<dbReference type="EMBL" id="FO082053">
    <property type="protein sequence ID" value="CCE80287.1"/>
    <property type="molecule type" value="Genomic_DNA"/>
</dbReference>
<evidence type="ECO:0000256" key="1">
    <source>
        <dbReference type="ARBA" id="ARBA00012513"/>
    </source>
</evidence>
<dbReference type="PROSITE" id="PS00108">
    <property type="entry name" value="PROTEIN_KINASE_ST"/>
    <property type="match status" value="1"/>
</dbReference>
<feature type="region of interest" description="Disordered" evidence="10">
    <location>
        <begin position="31"/>
        <end position="134"/>
    </location>
</feature>
<evidence type="ECO:0000256" key="8">
    <source>
        <dbReference type="ARBA" id="ARBA00048679"/>
    </source>
</evidence>
<dbReference type="Gene3D" id="1.10.510.10">
    <property type="entry name" value="Transferase(Phosphotransferase) domain 1"/>
    <property type="match status" value="1"/>
</dbReference>
<reference evidence="13" key="1">
    <citation type="submission" date="2011-10" db="EMBL/GenBank/DDBJ databases">
        <authorList>
            <person name="Genoscope - CEA"/>
        </authorList>
    </citation>
    <scope>NUCLEOTIDE SEQUENCE</scope>
</reference>
<protein>
    <recommendedName>
        <fullName evidence="1">non-specific serine/threonine protein kinase</fullName>
        <ecNumber evidence="1">2.7.11.1</ecNumber>
    </recommendedName>
</protein>
<dbReference type="SUPFAM" id="SSF56112">
    <property type="entry name" value="Protein kinase-like (PK-like)"/>
    <property type="match status" value="1"/>
</dbReference>
<dbReference type="EMBL" id="FO082052">
    <property type="protein sequence ID" value="CCE81052.1"/>
    <property type="molecule type" value="Genomic_DNA"/>
</dbReference>
<dbReference type="Proteomes" id="UP000005222">
    <property type="component" value="Chromosome G"/>
</dbReference>
<keyword evidence="2" id="KW-0723">Serine/threonine-protein kinase</keyword>
<dbReference type="InterPro" id="IPR008271">
    <property type="entry name" value="Ser/Thr_kinase_AS"/>
</dbReference>
<dbReference type="InterPro" id="IPR000719">
    <property type="entry name" value="Prot_kinase_dom"/>
</dbReference>
<dbReference type="eggNOG" id="KOG0590">
    <property type="taxonomic scope" value="Eukaryota"/>
</dbReference>
<dbReference type="PROSITE" id="PS50011">
    <property type="entry name" value="PROTEIN_KINASE_DOM"/>
    <property type="match status" value="1"/>
</dbReference>
<comment type="catalytic activity">
    <reaction evidence="7">
        <text>L-threonyl-[protein] + ATP = O-phospho-L-threonyl-[protein] + ADP + H(+)</text>
        <dbReference type="Rhea" id="RHEA:46608"/>
        <dbReference type="Rhea" id="RHEA-COMP:11060"/>
        <dbReference type="Rhea" id="RHEA-COMP:11605"/>
        <dbReference type="ChEBI" id="CHEBI:15378"/>
        <dbReference type="ChEBI" id="CHEBI:30013"/>
        <dbReference type="ChEBI" id="CHEBI:30616"/>
        <dbReference type="ChEBI" id="CHEBI:61977"/>
        <dbReference type="ChEBI" id="CHEBI:456216"/>
        <dbReference type="EC" id="2.7.11.1"/>
    </reaction>
</comment>
<evidence type="ECO:0000313" key="12">
    <source>
        <dbReference type="EMBL" id="CCE80287.1"/>
    </source>
</evidence>
<keyword evidence="6 9" id="KW-0067">ATP-binding</keyword>
<name>G8YI00_PICSO</name>
<accession>G8YI00</accession>
<dbReference type="PROSITE" id="PS00107">
    <property type="entry name" value="PROTEIN_KINASE_ATP"/>
    <property type="match status" value="1"/>
</dbReference>
<gene>
    <name evidence="13" type="primary">Piso0_003400</name>
    <name evidence="12" type="ORF">GNLVRS01_PISO0G11490g</name>
    <name evidence="13" type="ORF">GNLVRS01_PISO0H11491g</name>
</gene>
<keyword evidence="14" id="KW-1185">Reference proteome</keyword>
<dbReference type="PANTHER" id="PTHR24343">
    <property type="entry name" value="SERINE/THREONINE KINASE"/>
    <property type="match status" value="1"/>
</dbReference>
<feature type="binding site" evidence="9">
    <location>
        <position position="223"/>
    </location>
    <ligand>
        <name>ATP</name>
        <dbReference type="ChEBI" id="CHEBI:30616"/>
    </ligand>
</feature>
<evidence type="ECO:0000256" key="10">
    <source>
        <dbReference type="SAM" id="MobiDB-lite"/>
    </source>
</evidence>
<dbReference type="PANTHER" id="PTHR24343:SF137">
    <property type="entry name" value="SERINE_THREONINE-PROTEIN KINASE HRK1"/>
    <property type="match status" value="1"/>
</dbReference>
<keyword evidence="3" id="KW-0808">Transferase</keyword>
<reference evidence="14" key="2">
    <citation type="journal article" date="2012" name="G3 (Bethesda)">
        <title>Pichia sorbitophila, an interspecies yeast hybrid reveals early steps of genome resolution following polyploidization.</title>
        <authorList>
            <person name="Leh Louis V."/>
            <person name="Despons L."/>
            <person name="Friedrich A."/>
            <person name="Martin T."/>
            <person name="Durrens P."/>
            <person name="Casaregola S."/>
            <person name="Neuveglise C."/>
            <person name="Fairhead C."/>
            <person name="Marck C."/>
            <person name="Cruz J.A."/>
            <person name="Straub M.L."/>
            <person name="Kugler V."/>
            <person name="Sacerdot C."/>
            <person name="Uzunov Z."/>
            <person name="Thierry A."/>
            <person name="Weiss S."/>
            <person name="Bleykasten C."/>
            <person name="De Montigny J."/>
            <person name="Jacques N."/>
            <person name="Jung P."/>
            <person name="Lemaire M."/>
            <person name="Mallet S."/>
            <person name="Morel G."/>
            <person name="Richard G.F."/>
            <person name="Sarkar A."/>
            <person name="Savel G."/>
            <person name="Schacherer J."/>
            <person name="Seret M.L."/>
            <person name="Talla E."/>
            <person name="Samson G."/>
            <person name="Jubin C."/>
            <person name="Poulain J."/>
            <person name="Vacherie B."/>
            <person name="Barbe V."/>
            <person name="Pelletier E."/>
            <person name="Sherman D.J."/>
            <person name="Westhof E."/>
            <person name="Weissenbach J."/>
            <person name="Baret P.V."/>
            <person name="Wincker P."/>
            <person name="Gaillardin C."/>
            <person name="Dujon B."/>
            <person name="Souciet J.L."/>
        </authorList>
    </citation>
    <scope>NUCLEOTIDE SEQUENCE [LARGE SCALE GENOMIC DNA]</scope>
    <source>
        <strain evidence="14">ATCC MYA-4447 / BCRC 22081 / CBS 7064 / NBRC 10061 / NRRL Y-12695</strain>
    </source>
</reference>
<dbReference type="HOGENOM" id="CLU_000288_82_3_1"/>
<dbReference type="GO" id="GO:0030447">
    <property type="term" value="P:filamentous growth"/>
    <property type="evidence" value="ECO:0007669"/>
    <property type="project" value="UniProtKB-ARBA"/>
</dbReference>
<dbReference type="GO" id="GO:0004674">
    <property type="term" value="F:protein serine/threonine kinase activity"/>
    <property type="evidence" value="ECO:0007669"/>
    <property type="project" value="UniProtKB-KW"/>
</dbReference>
<evidence type="ECO:0000256" key="7">
    <source>
        <dbReference type="ARBA" id="ARBA00047899"/>
    </source>
</evidence>
<feature type="compositionally biased region" description="Low complexity" evidence="10">
    <location>
        <begin position="53"/>
        <end position="66"/>
    </location>
</feature>
<feature type="compositionally biased region" description="Basic residues" evidence="10">
    <location>
        <begin position="42"/>
        <end position="52"/>
    </location>
</feature>
<keyword evidence="4 9" id="KW-0547">Nucleotide-binding</keyword>
<evidence type="ECO:0000256" key="6">
    <source>
        <dbReference type="ARBA" id="ARBA00022840"/>
    </source>
</evidence>
<dbReference type="InParanoid" id="G8YI00"/>
<keyword evidence="5" id="KW-0418">Kinase</keyword>
<feature type="compositionally biased region" description="Low complexity" evidence="10">
    <location>
        <begin position="96"/>
        <end position="114"/>
    </location>
</feature>
<dbReference type="Pfam" id="PF00069">
    <property type="entry name" value="Pkinase"/>
    <property type="match status" value="1"/>
</dbReference>
<dbReference type="FunCoup" id="G8YI00">
    <property type="interactions" value="336"/>
</dbReference>
<dbReference type="STRING" id="559304.G8YI00"/>
<dbReference type="EC" id="2.7.11.1" evidence="1"/>
<dbReference type="GO" id="GO:0005524">
    <property type="term" value="F:ATP binding"/>
    <property type="evidence" value="ECO:0007669"/>
    <property type="project" value="UniProtKB-UniRule"/>
</dbReference>
<evidence type="ECO:0000256" key="2">
    <source>
        <dbReference type="ARBA" id="ARBA00022527"/>
    </source>
</evidence>
<dbReference type="GO" id="GO:0005829">
    <property type="term" value="C:cytosol"/>
    <property type="evidence" value="ECO:0007669"/>
    <property type="project" value="TreeGrafter"/>
</dbReference>
<evidence type="ECO:0000256" key="9">
    <source>
        <dbReference type="PROSITE-ProRule" id="PRU10141"/>
    </source>
</evidence>
<feature type="domain" description="Protein kinase" evidence="11">
    <location>
        <begin position="192"/>
        <end position="501"/>
    </location>
</feature>
<sequence length="555" mass="62576">MTGSDSSSSNSRSGSRHTLKDFFLGGGIKEAIKNDSSSTSSSHRHLLKKRNSRSTISPQSSPSSRCSSRKKTDEKVARDNSSLRNDVDGVASPHLSTKSSKMSSSDSSSPISESKGNERGSGMGSKSGKHMKGSDILGVHHRHNSHSHLSLKRFLKKFKPNGDSHHPVKTKHKHHYSILPKHSSSELFVKYGPVGRLLGKGASGSVNLVSLKDDPNAIFAVKKFRSKLPHETDNDYKQKVKNEFKVGKILHHENLIHTVELIKDRDSSFLTNTEYYIIMEYCPFDFFNLVMSGLMTTEEINCYFKQIVSGVLYLHSNNLAHRDLKLDNCVVNDDGILKLIDFGSAVPFRRDTPIKAPDMAEEERWLIRARGIVGSDPYLAPEVFTPSNFGYDPRAADVWSLGIMYCCMVLRRFPWKFAKASDSSFRSYAGLKELDDEEKLAETMRDGLHISDKDEEPVIAPGAHKLLRLLPENCRDTISKVLSIPPSSRLKMTQLINEDFFVSIDYCHYVDHLGRENKDCYKASNHKHHLITEEELQELQREKERQKKLKESGVV</sequence>
<evidence type="ECO:0000256" key="3">
    <source>
        <dbReference type="ARBA" id="ARBA00022679"/>
    </source>
</evidence>
<evidence type="ECO:0000256" key="4">
    <source>
        <dbReference type="ARBA" id="ARBA00022741"/>
    </source>
</evidence>
<dbReference type="SMART" id="SM00220">
    <property type="entry name" value="S_TKc"/>
    <property type="match status" value="1"/>
</dbReference>
<evidence type="ECO:0000313" key="13">
    <source>
        <dbReference type="EMBL" id="CCE81052.1"/>
    </source>
</evidence>
<proteinExistence type="predicted"/>